<dbReference type="GO" id="GO:0006406">
    <property type="term" value="P:mRNA export from nucleus"/>
    <property type="evidence" value="ECO:0007669"/>
    <property type="project" value="TreeGrafter"/>
</dbReference>
<dbReference type="InterPro" id="IPR021861">
    <property type="entry name" value="THO_THOC1"/>
</dbReference>
<feature type="domain" description="Death" evidence="2">
    <location>
        <begin position="643"/>
        <end position="692"/>
    </location>
</feature>
<sequence>MEKAIFALKFEQIRAAYKKMKDEGSAAEVIRLTIENAIHRKAFEIAQCTDIEQESLLRQLLAVTFQAAKEDFCAKGTTVAVIQDVFDVSPVKHCEKLFVIVEDNLPQWKMGIFYEPCKNMILRMCNDLLKRLSRTVDTSFCGRILVLLAHALPLCEKSGLNLVSHFNLGNVTKYDLADSCFALDANLTEDSDVMEVGEISEREIPVDYTLYAKFWQLQSFFASPATCFEKSKWRTFQQNTTEVLNIFSSHKLEFSATLEEGSKRERSKQENSNDEIAAIPSTSRADGDEDIYFAKYLTSQKLLQLQLNDSQFRRYFLVQCLILYQYLVSDIKFKDKSFTLNDEQLRFIIESTERCFRLLRETYPKGPHFADAMKVILHREKEWSEWKNKGCLDYTQLADKEKPSVFKKRPRNRYDPSKLDLGNPELTKLWNINPDMLSACEDSRRNFIPMLVAFLEDPLDELDPEQLVEEQYRQPLAIFITTFCFLNLLVLDNVRTNVMNADIYWFPFSNFKTSFFLWEEKSIILYQNCTKKSVNNESFQWRASRLLMSQSTSYFQTPSKRSEVTTNLAPFLEEVIKHTAANFPELKDRIPGFTDNKRNVKGNLNSNNSSASSVLHNGREHIEPSAALTDSHIEQLAPLLANNWSTLADVMNINKERNDAKEEPMKVAQRILTAWRQKEGKAATVKRISSVLLMAELFSEQVGQVFRGNTPKRISA</sequence>
<organism evidence="3 4">
    <name type="scientific">Wuchereria bancrofti</name>
    <dbReference type="NCBI Taxonomy" id="6293"/>
    <lineage>
        <taxon>Eukaryota</taxon>
        <taxon>Metazoa</taxon>
        <taxon>Ecdysozoa</taxon>
        <taxon>Nematoda</taxon>
        <taxon>Chromadorea</taxon>
        <taxon>Rhabditida</taxon>
        <taxon>Spirurina</taxon>
        <taxon>Spiruromorpha</taxon>
        <taxon>Filarioidea</taxon>
        <taxon>Onchocercidae</taxon>
        <taxon>Wuchereria</taxon>
    </lineage>
</organism>
<dbReference type="GO" id="GO:0000445">
    <property type="term" value="C:THO complex part of transcription export complex"/>
    <property type="evidence" value="ECO:0007669"/>
    <property type="project" value="TreeGrafter"/>
</dbReference>
<dbReference type="EMBL" id="UYWW01012155">
    <property type="protein sequence ID" value="VDM18968.1"/>
    <property type="molecule type" value="Genomic_DNA"/>
</dbReference>
<accession>A0A3P7G867</accession>
<protein>
    <recommendedName>
        <fullName evidence="2">Death domain-containing protein</fullName>
    </recommendedName>
</protein>
<name>A0A3P7G867_WUCBA</name>
<dbReference type="AlphaFoldDB" id="A0A3P7G867"/>
<dbReference type="PANTHER" id="PTHR13265:SF0">
    <property type="entry name" value="HPR1"/>
    <property type="match status" value="1"/>
</dbReference>
<proteinExistence type="predicted"/>
<dbReference type="InterPro" id="IPR000488">
    <property type="entry name" value="Death_dom"/>
</dbReference>
<dbReference type="PROSITE" id="PS50017">
    <property type="entry name" value="DEATH_DOMAIN"/>
    <property type="match status" value="1"/>
</dbReference>
<dbReference type="InParanoid" id="A0A3P7G867"/>
<dbReference type="Proteomes" id="UP000270924">
    <property type="component" value="Unassembled WGS sequence"/>
</dbReference>
<dbReference type="Pfam" id="PF11957">
    <property type="entry name" value="efThoc1"/>
    <property type="match status" value="1"/>
</dbReference>
<evidence type="ECO:0000313" key="4">
    <source>
        <dbReference type="Proteomes" id="UP000270924"/>
    </source>
</evidence>
<gene>
    <name evidence="3" type="ORF">WBA_LOCUS10229</name>
</gene>
<dbReference type="GO" id="GO:0007165">
    <property type="term" value="P:signal transduction"/>
    <property type="evidence" value="ECO:0007669"/>
    <property type="project" value="InterPro"/>
</dbReference>
<dbReference type="FunCoup" id="A0A3P7G867">
    <property type="interactions" value="1745"/>
</dbReference>
<evidence type="ECO:0000259" key="2">
    <source>
        <dbReference type="PROSITE" id="PS50017"/>
    </source>
</evidence>
<evidence type="ECO:0000256" key="1">
    <source>
        <dbReference type="SAM" id="MobiDB-lite"/>
    </source>
</evidence>
<dbReference type="OrthoDB" id="10257415at2759"/>
<feature type="compositionally biased region" description="Basic and acidic residues" evidence="1">
    <location>
        <begin position="260"/>
        <end position="271"/>
    </location>
</feature>
<dbReference type="PANTHER" id="PTHR13265">
    <property type="entry name" value="THO COMPLEX SUBUNIT 1"/>
    <property type="match status" value="1"/>
</dbReference>
<dbReference type="OMA" id="LQREEMW"/>
<evidence type="ECO:0000313" key="3">
    <source>
        <dbReference type="EMBL" id="VDM18968.1"/>
    </source>
</evidence>
<reference evidence="3 4" key="1">
    <citation type="submission" date="2018-11" db="EMBL/GenBank/DDBJ databases">
        <authorList>
            <consortium name="Pathogen Informatics"/>
        </authorList>
    </citation>
    <scope>NUCLEOTIDE SEQUENCE [LARGE SCALE GENOMIC DNA]</scope>
</reference>
<keyword evidence="4" id="KW-1185">Reference proteome</keyword>
<feature type="region of interest" description="Disordered" evidence="1">
    <location>
        <begin position="260"/>
        <end position="280"/>
    </location>
</feature>